<evidence type="ECO:0000256" key="3">
    <source>
        <dbReference type="ARBA" id="ARBA00012976"/>
    </source>
</evidence>
<accession>A0AA88Y8I3</accession>
<dbReference type="PANTHER" id="PTHR20963">
    <property type="entry name" value="MULTIPLE INOSITOL POLYPHOSPHATE PHOSPHATASE-RELATED"/>
    <property type="match status" value="1"/>
</dbReference>
<comment type="caution">
    <text evidence="14">The sequence shown here is derived from an EMBL/GenBank/DDBJ whole genome shotgun (WGS) entry which is preliminary data.</text>
</comment>
<evidence type="ECO:0000256" key="7">
    <source>
        <dbReference type="ARBA" id="ARBA00022801"/>
    </source>
</evidence>
<evidence type="ECO:0000313" key="15">
    <source>
        <dbReference type="Proteomes" id="UP001186944"/>
    </source>
</evidence>
<comment type="catalytic activity">
    <reaction evidence="10">
        <text>1D-myo-inositol 1,2,5,6-tetrakisphosphate + H2O = 1D-myo-inositol 1,2,6-trisphosphate + phosphate</text>
        <dbReference type="Rhea" id="RHEA:77119"/>
        <dbReference type="ChEBI" id="CHEBI:15377"/>
        <dbReference type="ChEBI" id="CHEBI:43474"/>
        <dbReference type="ChEBI" id="CHEBI:195535"/>
        <dbReference type="ChEBI" id="CHEBI:195537"/>
        <dbReference type="EC" id="3.1.3.62"/>
    </reaction>
    <physiologicalReaction direction="left-to-right" evidence="10">
        <dbReference type="Rhea" id="RHEA:77120"/>
    </physiologicalReaction>
</comment>
<keyword evidence="6" id="KW-0732">Signal</keyword>
<evidence type="ECO:0000256" key="8">
    <source>
        <dbReference type="ARBA" id="ARBA00023136"/>
    </source>
</evidence>
<evidence type="ECO:0000256" key="12">
    <source>
        <dbReference type="ARBA" id="ARBA00043691"/>
    </source>
</evidence>
<dbReference type="CDD" id="cd07061">
    <property type="entry name" value="HP_HAP_like"/>
    <property type="match status" value="1"/>
</dbReference>
<sequence>MDNLKIVVSSKQRTQASASSFVEGLATSVPVTENDNVEPVIDDIALRFHDNCDKYKVSVDKNDSAMAEYHKFKKGPEVSSLCSEMTEKLGIPIDPDDVNTIFQLCALEEAVTDRDSDWCQFLNEENLQIIQYMNDLKQYWKKAYGYNITASMSCPLVSGMFQRFEDVIRKNEAGKDHNCSNFCDSGDNGEGGGSDDPFSYYVKVLVNEVTIEIPACNDTLCRYEQFRDFYKHYADHCDFHGLCRVDENKHDEL</sequence>
<dbReference type="GO" id="GO:0003993">
    <property type="term" value="F:acid phosphatase activity"/>
    <property type="evidence" value="ECO:0007669"/>
    <property type="project" value="TreeGrafter"/>
</dbReference>
<evidence type="ECO:0000256" key="2">
    <source>
        <dbReference type="ARBA" id="ARBA00008422"/>
    </source>
</evidence>
<dbReference type="GO" id="GO:0034417">
    <property type="term" value="F:bisphosphoglycerate 3-phosphatase activity"/>
    <property type="evidence" value="ECO:0007669"/>
    <property type="project" value="UniProtKB-EC"/>
</dbReference>
<dbReference type="Gene3D" id="3.40.50.1240">
    <property type="entry name" value="Phosphoglycerate mutase-like"/>
    <property type="match status" value="1"/>
</dbReference>
<dbReference type="EC" id="3.1.3.62" evidence="4"/>
<dbReference type="EC" id="3.1.3.80" evidence="3"/>
<keyword evidence="8" id="KW-0472">Membrane</keyword>
<evidence type="ECO:0000256" key="13">
    <source>
        <dbReference type="ARBA" id="ARBA00043832"/>
    </source>
</evidence>
<comment type="catalytic activity">
    <reaction evidence="12">
        <text>1D-myo-inositol hexakisphosphate + H2O = 1D-myo-inositol 1,2,4,5,6-pentakisphosphate + phosphate</text>
        <dbReference type="Rhea" id="RHEA:16989"/>
        <dbReference type="ChEBI" id="CHEBI:15377"/>
        <dbReference type="ChEBI" id="CHEBI:43474"/>
        <dbReference type="ChEBI" id="CHEBI:57798"/>
        <dbReference type="ChEBI" id="CHEBI:58130"/>
        <dbReference type="EC" id="3.1.3.62"/>
    </reaction>
    <physiologicalReaction direction="left-to-right" evidence="12">
        <dbReference type="Rhea" id="RHEA:16990"/>
    </physiologicalReaction>
</comment>
<dbReference type="Proteomes" id="UP001186944">
    <property type="component" value="Unassembled WGS sequence"/>
</dbReference>
<organism evidence="14 15">
    <name type="scientific">Pinctada imbricata</name>
    <name type="common">Atlantic pearl-oyster</name>
    <name type="synonym">Pinctada martensii</name>
    <dbReference type="NCBI Taxonomy" id="66713"/>
    <lineage>
        <taxon>Eukaryota</taxon>
        <taxon>Metazoa</taxon>
        <taxon>Spiralia</taxon>
        <taxon>Lophotrochozoa</taxon>
        <taxon>Mollusca</taxon>
        <taxon>Bivalvia</taxon>
        <taxon>Autobranchia</taxon>
        <taxon>Pteriomorphia</taxon>
        <taxon>Pterioida</taxon>
        <taxon>Pterioidea</taxon>
        <taxon>Pteriidae</taxon>
        <taxon>Pinctada</taxon>
    </lineage>
</organism>
<proteinExistence type="inferred from homology"/>
<keyword evidence="7" id="KW-0378">Hydrolase</keyword>
<evidence type="ECO:0000256" key="10">
    <source>
        <dbReference type="ARBA" id="ARBA00043668"/>
    </source>
</evidence>
<dbReference type="InterPro" id="IPR029033">
    <property type="entry name" value="His_PPase_superfam"/>
</dbReference>
<reference evidence="14" key="1">
    <citation type="submission" date="2019-08" db="EMBL/GenBank/DDBJ databases">
        <title>The improved chromosome-level genome for the pearl oyster Pinctada fucata martensii using PacBio sequencing and Hi-C.</title>
        <authorList>
            <person name="Zheng Z."/>
        </authorList>
    </citation>
    <scope>NUCLEOTIDE SEQUENCE</scope>
    <source>
        <strain evidence="14">ZZ-2019</strain>
        <tissue evidence="14">Adductor muscle</tissue>
    </source>
</reference>
<evidence type="ECO:0000256" key="4">
    <source>
        <dbReference type="ARBA" id="ARBA00013040"/>
    </source>
</evidence>
<evidence type="ECO:0000256" key="6">
    <source>
        <dbReference type="ARBA" id="ARBA00022729"/>
    </source>
</evidence>
<gene>
    <name evidence="14" type="ORF">FSP39_019793</name>
</gene>
<dbReference type="Pfam" id="PF00328">
    <property type="entry name" value="His_Phos_2"/>
    <property type="match status" value="1"/>
</dbReference>
<comment type="similarity">
    <text evidence="2">Belongs to the histidine acid phosphatase family. MINPP1 subfamily.</text>
</comment>
<dbReference type="InterPro" id="IPR000560">
    <property type="entry name" value="His_Pase_clade-2"/>
</dbReference>
<dbReference type="AlphaFoldDB" id="A0AA88Y8I3"/>
<dbReference type="GO" id="GO:0016020">
    <property type="term" value="C:membrane"/>
    <property type="evidence" value="ECO:0007669"/>
    <property type="project" value="UniProtKB-SubCell"/>
</dbReference>
<comment type="catalytic activity">
    <reaction evidence="11">
        <text>1D-myo-inositol 1,2,4,5,6-pentakisphosphate + H2O = 1D-myo-inositol 1,2,5,6-tetrakisphosphate + phosphate</text>
        <dbReference type="Rhea" id="RHEA:77115"/>
        <dbReference type="ChEBI" id="CHEBI:15377"/>
        <dbReference type="ChEBI" id="CHEBI:43474"/>
        <dbReference type="ChEBI" id="CHEBI:57798"/>
        <dbReference type="ChEBI" id="CHEBI:195535"/>
        <dbReference type="EC" id="3.1.3.62"/>
    </reaction>
    <physiologicalReaction direction="left-to-right" evidence="11">
        <dbReference type="Rhea" id="RHEA:77116"/>
    </physiologicalReaction>
</comment>
<protein>
    <recommendedName>
        <fullName evidence="5">Multiple inositol polyphosphate phosphatase 1</fullName>
        <ecNumber evidence="4">3.1.3.62</ecNumber>
        <ecNumber evidence="3">3.1.3.80</ecNumber>
    </recommendedName>
    <alternativeName>
        <fullName evidence="9">2,3-bisphosphoglycerate 3-phosphatase</fullName>
    </alternativeName>
</protein>
<comment type="subcellular location">
    <subcellularLocation>
        <location evidence="1">Membrane</location>
    </subcellularLocation>
</comment>
<dbReference type="GO" id="GO:0052745">
    <property type="term" value="F:inositol phosphate phosphatase activity"/>
    <property type="evidence" value="ECO:0007669"/>
    <property type="project" value="TreeGrafter"/>
</dbReference>
<name>A0AA88Y8I3_PINIB</name>
<evidence type="ECO:0000313" key="14">
    <source>
        <dbReference type="EMBL" id="KAK3091426.1"/>
    </source>
</evidence>
<comment type="catalytic activity">
    <reaction evidence="13">
        <text>(2R)-2,3-bisphosphoglycerate + H2O = (2R)-2-phosphoglycerate + phosphate</text>
        <dbReference type="Rhea" id="RHEA:27381"/>
        <dbReference type="ChEBI" id="CHEBI:15377"/>
        <dbReference type="ChEBI" id="CHEBI:43474"/>
        <dbReference type="ChEBI" id="CHEBI:58248"/>
        <dbReference type="ChEBI" id="CHEBI:58289"/>
        <dbReference type="EC" id="3.1.3.80"/>
    </reaction>
    <physiologicalReaction direction="left-to-right" evidence="13">
        <dbReference type="Rhea" id="RHEA:27382"/>
    </physiologicalReaction>
</comment>
<evidence type="ECO:0000256" key="11">
    <source>
        <dbReference type="ARBA" id="ARBA00043671"/>
    </source>
</evidence>
<dbReference type="PANTHER" id="PTHR20963:SF8">
    <property type="entry name" value="MULTIPLE INOSITOL POLYPHOSPHATE PHOSPHATASE 1"/>
    <property type="match status" value="1"/>
</dbReference>
<dbReference type="SUPFAM" id="SSF53254">
    <property type="entry name" value="Phosphoglycerate mutase-like"/>
    <property type="match status" value="1"/>
</dbReference>
<dbReference type="EMBL" id="VSWD01000010">
    <property type="protein sequence ID" value="KAK3091426.1"/>
    <property type="molecule type" value="Genomic_DNA"/>
</dbReference>
<evidence type="ECO:0000256" key="9">
    <source>
        <dbReference type="ARBA" id="ARBA00031642"/>
    </source>
</evidence>
<evidence type="ECO:0000256" key="5">
    <source>
        <dbReference type="ARBA" id="ARBA00018097"/>
    </source>
</evidence>
<evidence type="ECO:0000256" key="1">
    <source>
        <dbReference type="ARBA" id="ARBA00004370"/>
    </source>
</evidence>
<keyword evidence="15" id="KW-1185">Reference proteome</keyword>